<evidence type="ECO:0000256" key="9">
    <source>
        <dbReference type="ARBA" id="ARBA00022989"/>
    </source>
</evidence>
<dbReference type="Pfam" id="PF19349">
    <property type="entry name" value="DUF5927"/>
    <property type="match status" value="1"/>
</dbReference>
<accession>A0A1W6CY75</accession>
<dbReference type="GO" id="GO:0050650">
    <property type="term" value="P:chondroitin sulfate proteoglycan biosynthetic process"/>
    <property type="evidence" value="ECO:0007669"/>
    <property type="project" value="TreeGrafter"/>
</dbReference>
<evidence type="ECO:0000256" key="3">
    <source>
        <dbReference type="ARBA" id="ARBA00022676"/>
    </source>
</evidence>
<evidence type="ECO:0000259" key="15">
    <source>
        <dbReference type="Pfam" id="PF19349"/>
    </source>
</evidence>
<comment type="subcellular location">
    <subcellularLocation>
        <location evidence="2">Endoplasmic reticulum membrane</location>
        <topology evidence="2">Single-pass type II membrane protein</topology>
    </subcellularLocation>
    <subcellularLocation>
        <location evidence="1">Golgi apparatus membrane</location>
        <topology evidence="1">Single-pass type II membrane protein</topology>
    </subcellularLocation>
</comment>
<evidence type="ECO:0000256" key="11">
    <source>
        <dbReference type="ARBA" id="ARBA00023136"/>
    </source>
</evidence>
<dbReference type="AlphaFoldDB" id="A0A1W6CY75"/>
<keyword evidence="17" id="KW-1185">Reference proteome</keyword>
<dbReference type="InterPro" id="IPR043538">
    <property type="entry name" value="XYLT"/>
</dbReference>
<organism evidence="16 17">
    <name type="scientific">Paracoccus contaminans</name>
    <dbReference type="NCBI Taxonomy" id="1945662"/>
    <lineage>
        <taxon>Bacteria</taxon>
        <taxon>Pseudomonadati</taxon>
        <taxon>Pseudomonadota</taxon>
        <taxon>Alphaproteobacteria</taxon>
        <taxon>Rhodobacterales</taxon>
        <taxon>Paracoccaceae</taxon>
        <taxon>Paracoccus</taxon>
    </lineage>
</organism>
<keyword evidence="13" id="KW-0325">Glycoprotein</keyword>
<dbReference type="InterPro" id="IPR003406">
    <property type="entry name" value="Glyco_trans_14"/>
</dbReference>
<keyword evidence="6" id="KW-0479">Metal-binding</keyword>
<name>A0A1W6CY75_9RHOB</name>
<dbReference type="OrthoDB" id="7943907at2"/>
<protein>
    <recommendedName>
        <fullName evidence="14">Peptide O-xylosyltransferase</fullName>
    </recommendedName>
</protein>
<dbReference type="GO" id="GO:0030158">
    <property type="term" value="F:protein xylosyltransferase activity"/>
    <property type="evidence" value="ECO:0007669"/>
    <property type="project" value="InterPro"/>
</dbReference>
<keyword evidence="11" id="KW-0472">Membrane</keyword>
<keyword evidence="3" id="KW-0328">Glycosyltransferase</keyword>
<dbReference type="Pfam" id="PF02485">
    <property type="entry name" value="Branch"/>
    <property type="match status" value="1"/>
</dbReference>
<dbReference type="EMBL" id="CP020612">
    <property type="protein sequence ID" value="ARJ69795.1"/>
    <property type="molecule type" value="Genomic_DNA"/>
</dbReference>
<keyword evidence="10" id="KW-0333">Golgi apparatus</keyword>
<keyword evidence="7" id="KW-0256">Endoplasmic reticulum</keyword>
<keyword evidence="8" id="KW-0735">Signal-anchor</keyword>
<keyword evidence="12" id="KW-1015">Disulfide bond</keyword>
<dbReference type="InterPro" id="IPR045971">
    <property type="entry name" value="DUF5927"/>
</dbReference>
<dbReference type="STRING" id="1945662.B0A89_09370"/>
<evidence type="ECO:0000256" key="2">
    <source>
        <dbReference type="ARBA" id="ARBA00004648"/>
    </source>
</evidence>
<evidence type="ECO:0000256" key="14">
    <source>
        <dbReference type="ARBA" id="ARBA00042865"/>
    </source>
</evidence>
<dbReference type="PANTHER" id="PTHR46025">
    <property type="entry name" value="XYLOSYLTRANSFERASE OXT"/>
    <property type="match status" value="1"/>
</dbReference>
<feature type="domain" description="DUF5927" evidence="15">
    <location>
        <begin position="286"/>
        <end position="563"/>
    </location>
</feature>
<evidence type="ECO:0000256" key="5">
    <source>
        <dbReference type="ARBA" id="ARBA00022692"/>
    </source>
</evidence>
<keyword evidence="5" id="KW-0812">Transmembrane</keyword>
<reference evidence="16 17" key="1">
    <citation type="submission" date="2017-03" db="EMBL/GenBank/DDBJ databases">
        <title>Genome sequence of Paracoccus contaminans isolated from a water microcosm.</title>
        <authorList>
            <person name="Aurass P."/>
            <person name="Karste S."/>
            <person name="Trost E."/>
            <person name="Glaeser S.P."/>
            <person name="Kaempfer P."/>
            <person name="Flieger A."/>
        </authorList>
    </citation>
    <scope>NUCLEOTIDE SEQUENCE [LARGE SCALE GENOMIC DNA]</scope>
    <source>
        <strain evidence="17">RKI 16-01929T\LMG 29738T\CCM 8701T\CIP 111112T</strain>
    </source>
</reference>
<sequence>MTGEGASGPPPAVPCGDGADAVRLGVVMLCHDNLPLAARMARIWAEGGACVAMHIDAKTPADDVARLRAALSGLDVTHAPRRSCAWGTFSLVAATQDAAAALLRAHPGLTHVLLVSGACLPLRPPAELRMFLARHPQADFIESVNVHDVGWTIGGLNEERFTLHFPISFRRNRKLFDRLVRVQRRLGVRRRLPADLAPHIGSQWWCLTAATLRAILDDPRRPEMERYFRRVWIPDESYFQTLARRHSSRIESRSLTLAKFDSQGKPHVFYDDHLAMLAGSRIFVARKIWPGARALYAAFPRASRADAMADPDPEPLGKLLDAAARRRQSGRPGLYMQSRFPRKDAENGKTARPYAVIHGLSDLFMDLPAWLSGATGQEVHGHLLAPDEVQFAGGAPVGPGALPASPGLRDLDPQTFIASLIRSSSGVPGFMLSPRDGQQLNWFFATDPNAALFVVTGAWIVPLLHADMPFDDVRRIAARMQRAEIAFMDILDSVWAKAQVRRWTLAQALAAPEQPLGALCQALGAARNGPPPALPALRDVQGMTDLLARLRNAGLQPRGMGDSRRLHRLTAPAGGAGAASGTGRASFG</sequence>
<evidence type="ECO:0000256" key="8">
    <source>
        <dbReference type="ARBA" id="ARBA00022968"/>
    </source>
</evidence>
<evidence type="ECO:0000313" key="17">
    <source>
        <dbReference type="Proteomes" id="UP000193017"/>
    </source>
</evidence>
<gene>
    <name evidence="16" type="ORF">B0A89_09370</name>
</gene>
<keyword evidence="9" id="KW-1133">Transmembrane helix</keyword>
<evidence type="ECO:0000256" key="7">
    <source>
        <dbReference type="ARBA" id="ARBA00022824"/>
    </source>
</evidence>
<dbReference type="GO" id="GO:0015012">
    <property type="term" value="P:heparan sulfate proteoglycan biosynthetic process"/>
    <property type="evidence" value="ECO:0007669"/>
    <property type="project" value="TreeGrafter"/>
</dbReference>
<dbReference type="GO" id="GO:0046872">
    <property type="term" value="F:metal ion binding"/>
    <property type="evidence" value="ECO:0007669"/>
    <property type="project" value="UniProtKB-KW"/>
</dbReference>
<dbReference type="RefSeq" id="WP_085377914.1">
    <property type="nucleotide sequence ID" value="NZ_CP020612.1"/>
</dbReference>
<evidence type="ECO:0000256" key="12">
    <source>
        <dbReference type="ARBA" id="ARBA00023157"/>
    </source>
</evidence>
<evidence type="ECO:0000256" key="6">
    <source>
        <dbReference type="ARBA" id="ARBA00022723"/>
    </source>
</evidence>
<dbReference type="GO" id="GO:0016020">
    <property type="term" value="C:membrane"/>
    <property type="evidence" value="ECO:0007669"/>
    <property type="project" value="InterPro"/>
</dbReference>
<dbReference type="KEGG" id="pcon:B0A89_09370"/>
<evidence type="ECO:0000256" key="10">
    <source>
        <dbReference type="ARBA" id="ARBA00023034"/>
    </source>
</evidence>
<evidence type="ECO:0000256" key="4">
    <source>
        <dbReference type="ARBA" id="ARBA00022679"/>
    </source>
</evidence>
<proteinExistence type="predicted"/>
<dbReference type="PANTHER" id="PTHR46025:SF3">
    <property type="entry name" value="XYLOSYLTRANSFERASE OXT"/>
    <property type="match status" value="1"/>
</dbReference>
<evidence type="ECO:0000256" key="1">
    <source>
        <dbReference type="ARBA" id="ARBA00004323"/>
    </source>
</evidence>
<dbReference type="Proteomes" id="UP000193017">
    <property type="component" value="Chromosome"/>
</dbReference>
<evidence type="ECO:0000256" key="13">
    <source>
        <dbReference type="ARBA" id="ARBA00023180"/>
    </source>
</evidence>
<evidence type="ECO:0000313" key="16">
    <source>
        <dbReference type="EMBL" id="ARJ69795.1"/>
    </source>
</evidence>
<keyword evidence="4 16" id="KW-0808">Transferase</keyword>